<dbReference type="InterPro" id="IPR036052">
    <property type="entry name" value="TrpB-like_PALP_sf"/>
</dbReference>
<evidence type="ECO:0000256" key="3">
    <source>
        <dbReference type="ARBA" id="ARBA00022898"/>
    </source>
</evidence>
<dbReference type="SUPFAM" id="SSF53686">
    <property type="entry name" value="Tryptophan synthase beta subunit-like PLP-dependent enzymes"/>
    <property type="match status" value="1"/>
</dbReference>
<keyword evidence="3" id="KW-0663">Pyridoxal phosphate</keyword>
<dbReference type="Gene3D" id="3.40.50.1100">
    <property type="match status" value="2"/>
</dbReference>
<dbReference type="Proteomes" id="UP000836788">
    <property type="component" value="Chromosome 5"/>
</dbReference>
<evidence type="ECO:0008006" key="5">
    <source>
        <dbReference type="Google" id="ProtNLM"/>
    </source>
</evidence>
<organism evidence="4">
    <name type="scientific">Phaeodactylum tricornutum</name>
    <name type="common">Diatom</name>
    <dbReference type="NCBI Taxonomy" id="2850"/>
    <lineage>
        <taxon>Eukaryota</taxon>
        <taxon>Sar</taxon>
        <taxon>Stramenopiles</taxon>
        <taxon>Ochrophyta</taxon>
        <taxon>Bacillariophyta</taxon>
        <taxon>Bacillariophyceae</taxon>
        <taxon>Bacillariophycidae</taxon>
        <taxon>Naviculales</taxon>
        <taxon>Phaeodactylaceae</taxon>
        <taxon>Phaeodactylum</taxon>
    </lineage>
</organism>
<name>A0A8J9X5Z8_PHATR</name>
<dbReference type="GO" id="GO:0019148">
    <property type="term" value="F:D-cysteine desulfhydrase activity"/>
    <property type="evidence" value="ECO:0007669"/>
    <property type="project" value="TreeGrafter"/>
</dbReference>
<gene>
    <name evidence="4" type="ORF">PTTT1_LOCUS43928</name>
</gene>
<evidence type="ECO:0000313" key="4">
    <source>
        <dbReference type="EMBL" id="CAG9290163.1"/>
    </source>
</evidence>
<dbReference type="EMBL" id="OU594946">
    <property type="protein sequence ID" value="CAG9290163.1"/>
    <property type="molecule type" value="Genomic_DNA"/>
</dbReference>
<proteinExistence type="inferred from homology"/>
<protein>
    <recommendedName>
        <fullName evidence="5">Tryptophan synthase beta chain-like PALP domain-containing protein</fullName>
    </recommendedName>
</protein>
<dbReference type="PANTHER" id="PTHR43780:SF2">
    <property type="entry name" value="1-AMINOCYCLOPROPANE-1-CARBOXYLATE DEAMINASE-RELATED"/>
    <property type="match status" value="1"/>
</dbReference>
<dbReference type="InterPro" id="IPR027278">
    <property type="entry name" value="ACCD_DCysDesulf"/>
</dbReference>
<comment type="cofactor">
    <cofactor evidence="1">
        <name>pyridoxal 5'-phosphate</name>
        <dbReference type="ChEBI" id="CHEBI:597326"/>
    </cofactor>
</comment>
<evidence type="ECO:0000256" key="2">
    <source>
        <dbReference type="ARBA" id="ARBA00008639"/>
    </source>
</evidence>
<dbReference type="PANTHER" id="PTHR43780">
    <property type="entry name" value="1-AMINOCYCLOPROPANE-1-CARBOXYLATE DEAMINASE-RELATED"/>
    <property type="match status" value="1"/>
</dbReference>
<accession>A0A8J9X5Z8</accession>
<comment type="similarity">
    <text evidence="2">Belongs to the ACC deaminase/D-cysteine desulfhydrase family.</text>
</comment>
<evidence type="ECO:0000256" key="1">
    <source>
        <dbReference type="ARBA" id="ARBA00001933"/>
    </source>
</evidence>
<sequence length="428" mass="47728">MTQVVENEDLFTDIYSDNSTCASSYSTLKNSKDGWRIIDWNKEAVGVLSDESKWTQPSSVDVTVIQDRLVYVKRDDHLRLQGSQIAGNKARKMLALNNLKDFPLCVVSYGGPQSNAMVALAAVVNFQNIKQGIDDHHDPHRCRFIYYTKKLPKFLRNQPTGNLFRAKMLGIEMIELPPEEYRTLFGGKWGANTHAPQGLTPPVPGDSLWIPQGGSSGMAHAGTRMLAQEICEFWSLKGNGRPLSVAIPGGTCSTAVLVHTAIESLQSKLSNDKQMDIKVVVIPCIGDDTYARRQMMALNTQLGNASNDLPTILKPSPFDLATQQNHKHSDKYFTFGEPEKDILETFVYIKEKCDITLDLLYGAPAWAVLLRHWKGKQTSPSVFDANAPFADRSVMYVHSGGIEGVNTQLLRYRYKGLLKTKDVQLPNH</sequence>
<dbReference type="AlphaFoldDB" id="A0A8J9X5Z8"/>
<reference evidence="4" key="1">
    <citation type="submission" date="2022-02" db="EMBL/GenBank/DDBJ databases">
        <authorList>
            <person name="Giguere J D."/>
        </authorList>
    </citation>
    <scope>NUCLEOTIDE SEQUENCE</scope>
    <source>
        <strain evidence="4">CCAP 1055/1</strain>
    </source>
</reference>